<evidence type="ECO:0000256" key="1">
    <source>
        <dbReference type="SAM" id="Phobius"/>
    </source>
</evidence>
<protein>
    <submittedName>
        <fullName evidence="2">Uncharacterized protein</fullName>
    </submittedName>
</protein>
<evidence type="ECO:0000313" key="2">
    <source>
        <dbReference type="EMBL" id="MDC0719404.1"/>
    </source>
</evidence>
<keyword evidence="1" id="KW-0472">Membrane</keyword>
<proteinExistence type="predicted"/>
<dbReference type="EMBL" id="JAQNDL010000002">
    <property type="protein sequence ID" value="MDC0719404.1"/>
    <property type="molecule type" value="Genomic_DNA"/>
</dbReference>
<keyword evidence="1" id="KW-0812">Transmembrane</keyword>
<reference evidence="2 3" key="1">
    <citation type="submission" date="2022-11" db="EMBL/GenBank/DDBJ databases">
        <title>Minimal conservation of predation-associated metabolite biosynthetic gene clusters underscores biosynthetic potential of Myxococcota including descriptions for ten novel species: Archangium lansinium sp. nov., Myxococcus landrumus sp. nov., Nannocystis bai.</title>
        <authorList>
            <person name="Ahearne A."/>
            <person name="Stevens C."/>
            <person name="Dowd S."/>
        </authorList>
    </citation>
    <scope>NUCLEOTIDE SEQUENCE [LARGE SCALE GENOMIC DNA]</scope>
    <source>
        <strain evidence="2 3">BB15-2</strain>
    </source>
</reference>
<keyword evidence="1" id="KW-1133">Transmembrane helix</keyword>
<gene>
    <name evidence="2" type="ORF">POL25_21035</name>
</gene>
<dbReference type="RefSeq" id="WP_272087916.1">
    <property type="nucleotide sequence ID" value="NZ_JAQNDL010000002.1"/>
</dbReference>
<evidence type="ECO:0000313" key="3">
    <source>
        <dbReference type="Proteomes" id="UP001221686"/>
    </source>
</evidence>
<organism evidence="2 3">
    <name type="scientific">Nannocystis bainbridge</name>
    <dbReference type="NCBI Taxonomy" id="2995303"/>
    <lineage>
        <taxon>Bacteria</taxon>
        <taxon>Pseudomonadati</taxon>
        <taxon>Myxococcota</taxon>
        <taxon>Polyangia</taxon>
        <taxon>Nannocystales</taxon>
        <taxon>Nannocystaceae</taxon>
        <taxon>Nannocystis</taxon>
    </lineage>
</organism>
<dbReference type="Proteomes" id="UP001221686">
    <property type="component" value="Unassembled WGS sequence"/>
</dbReference>
<feature type="transmembrane region" description="Helical" evidence="1">
    <location>
        <begin position="15"/>
        <end position="35"/>
    </location>
</feature>
<keyword evidence="3" id="KW-1185">Reference proteome</keyword>
<feature type="transmembrane region" description="Helical" evidence="1">
    <location>
        <begin position="95"/>
        <end position="111"/>
    </location>
</feature>
<feature type="transmembrane region" description="Helical" evidence="1">
    <location>
        <begin position="117"/>
        <end position="136"/>
    </location>
</feature>
<feature type="transmembrane region" description="Helical" evidence="1">
    <location>
        <begin position="148"/>
        <end position="168"/>
    </location>
</feature>
<accession>A0ABT5E0N6</accession>
<feature type="transmembrane region" description="Helical" evidence="1">
    <location>
        <begin position="55"/>
        <end position="74"/>
    </location>
</feature>
<sequence length="184" mass="19860">MTSAMVRLFPPRTPAAVLIAVWGMLGVVALLVSAIVRLTPLAVEPLTTGMTPLQWALYVGWSLFNLYAEGYKGFQKAFVPRAVARAFYVARYPRPLHVVLAPLFCMGLFYATRKRLILSWGLVIGVTALVTLVRGLDQPWRGIVDAGVVLGLSYGTVALLVTFFGVMAGRPITVSAQAPDGAPQ</sequence>
<comment type="caution">
    <text evidence="2">The sequence shown here is derived from an EMBL/GenBank/DDBJ whole genome shotgun (WGS) entry which is preliminary data.</text>
</comment>
<name>A0ABT5E0N6_9BACT</name>